<dbReference type="Proteomes" id="UP000314294">
    <property type="component" value="Unassembled WGS sequence"/>
</dbReference>
<name>A0A4Z2G863_9TELE</name>
<proteinExistence type="predicted"/>
<gene>
    <name evidence="1" type="ORF">EYF80_040641</name>
</gene>
<comment type="caution">
    <text evidence="1">The sequence shown here is derived from an EMBL/GenBank/DDBJ whole genome shotgun (WGS) entry which is preliminary data.</text>
</comment>
<organism evidence="1 2">
    <name type="scientific">Liparis tanakae</name>
    <name type="common">Tanaka's snailfish</name>
    <dbReference type="NCBI Taxonomy" id="230148"/>
    <lineage>
        <taxon>Eukaryota</taxon>
        <taxon>Metazoa</taxon>
        <taxon>Chordata</taxon>
        <taxon>Craniata</taxon>
        <taxon>Vertebrata</taxon>
        <taxon>Euteleostomi</taxon>
        <taxon>Actinopterygii</taxon>
        <taxon>Neopterygii</taxon>
        <taxon>Teleostei</taxon>
        <taxon>Neoteleostei</taxon>
        <taxon>Acanthomorphata</taxon>
        <taxon>Eupercaria</taxon>
        <taxon>Perciformes</taxon>
        <taxon>Cottioidei</taxon>
        <taxon>Cottales</taxon>
        <taxon>Liparidae</taxon>
        <taxon>Liparis</taxon>
    </lineage>
</organism>
<reference evidence="1 2" key="1">
    <citation type="submission" date="2019-03" db="EMBL/GenBank/DDBJ databases">
        <title>First draft genome of Liparis tanakae, snailfish: a comprehensive survey of snailfish specific genes.</title>
        <authorList>
            <person name="Kim W."/>
            <person name="Song I."/>
            <person name="Jeong J.-H."/>
            <person name="Kim D."/>
            <person name="Kim S."/>
            <person name="Ryu S."/>
            <person name="Song J.Y."/>
            <person name="Lee S.K."/>
        </authorList>
    </citation>
    <scope>NUCLEOTIDE SEQUENCE [LARGE SCALE GENOMIC DNA]</scope>
    <source>
        <tissue evidence="1">Muscle</tissue>
    </source>
</reference>
<keyword evidence="2" id="KW-1185">Reference proteome</keyword>
<sequence>MHDHRRYSSERTRGGVCWQDGNSCEETQRGLKAGLVVAAQKHQVQSSSIAPWERREFASMQRKVPFA</sequence>
<dbReference type="EMBL" id="SRLO01000667">
    <property type="protein sequence ID" value="TNN49143.1"/>
    <property type="molecule type" value="Genomic_DNA"/>
</dbReference>
<protein>
    <submittedName>
        <fullName evidence="1">Uncharacterized protein</fullName>
    </submittedName>
</protein>
<accession>A0A4Z2G863</accession>
<evidence type="ECO:0000313" key="1">
    <source>
        <dbReference type="EMBL" id="TNN49143.1"/>
    </source>
</evidence>
<evidence type="ECO:0000313" key="2">
    <source>
        <dbReference type="Proteomes" id="UP000314294"/>
    </source>
</evidence>
<dbReference type="AlphaFoldDB" id="A0A4Z2G863"/>